<organism evidence="2 3">
    <name type="scientific">Desulfosarcina alkanivorans</name>
    <dbReference type="NCBI Taxonomy" id="571177"/>
    <lineage>
        <taxon>Bacteria</taxon>
        <taxon>Pseudomonadati</taxon>
        <taxon>Thermodesulfobacteriota</taxon>
        <taxon>Desulfobacteria</taxon>
        <taxon>Desulfobacterales</taxon>
        <taxon>Desulfosarcinaceae</taxon>
        <taxon>Desulfosarcina</taxon>
    </lineage>
</organism>
<protein>
    <recommendedName>
        <fullName evidence="1">Rhodanese domain-containing protein</fullName>
    </recommendedName>
</protein>
<dbReference type="RefSeq" id="WP_155317077.1">
    <property type="nucleotide sequence ID" value="NZ_AP021874.1"/>
</dbReference>
<dbReference type="PROSITE" id="PS50206">
    <property type="entry name" value="RHODANESE_3"/>
    <property type="match status" value="2"/>
</dbReference>
<dbReference type="KEGG" id="dalk:DSCA_29220"/>
<proteinExistence type="predicted"/>
<gene>
    <name evidence="2" type="ORF">DSCA_29220</name>
</gene>
<dbReference type="InterPro" id="IPR036873">
    <property type="entry name" value="Rhodanese-like_dom_sf"/>
</dbReference>
<name>A0A5K7YH98_9BACT</name>
<accession>A0A5K7YH98</accession>
<dbReference type="OrthoDB" id="5420998at2"/>
<feature type="domain" description="Rhodanese" evidence="1">
    <location>
        <begin position="118"/>
        <end position="168"/>
    </location>
</feature>
<evidence type="ECO:0000259" key="1">
    <source>
        <dbReference type="PROSITE" id="PS50206"/>
    </source>
</evidence>
<keyword evidence="3" id="KW-1185">Reference proteome</keyword>
<dbReference type="SUPFAM" id="SSF52821">
    <property type="entry name" value="Rhodanese/Cell cycle control phosphatase"/>
    <property type="match status" value="2"/>
</dbReference>
<dbReference type="Gene3D" id="3.40.250.10">
    <property type="entry name" value="Rhodanese-like domain"/>
    <property type="match status" value="2"/>
</dbReference>
<dbReference type="AlphaFoldDB" id="A0A5K7YH98"/>
<dbReference type="EMBL" id="AP021874">
    <property type="protein sequence ID" value="BBO68992.1"/>
    <property type="molecule type" value="Genomic_DNA"/>
</dbReference>
<dbReference type="InterPro" id="IPR001763">
    <property type="entry name" value="Rhodanese-like_dom"/>
</dbReference>
<feature type="domain" description="Rhodanese" evidence="1">
    <location>
        <begin position="1"/>
        <end position="37"/>
    </location>
</feature>
<evidence type="ECO:0000313" key="2">
    <source>
        <dbReference type="EMBL" id="BBO68992.1"/>
    </source>
</evidence>
<evidence type="ECO:0000313" key="3">
    <source>
        <dbReference type="Proteomes" id="UP000427906"/>
    </source>
</evidence>
<dbReference type="Proteomes" id="UP000427906">
    <property type="component" value="Chromosome"/>
</dbReference>
<reference evidence="2 3" key="1">
    <citation type="submission" date="2019-11" db="EMBL/GenBank/DDBJ databases">
        <title>Comparative genomics of hydrocarbon-degrading Desulfosarcina strains.</title>
        <authorList>
            <person name="Watanabe M."/>
            <person name="Kojima H."/>
            <person name="Fukui M."/>
        </authorList>
    </citation>
    <scope>NUCLEOTIDE SEQUENCE [LARGE SCALE GENOMIC DNA]</scope>
    <source>
        <strain evidence="2 3">PL12</strain>
    </source>
</reference>
<sequence length="173" mass="19280">MFAYKTAVAVKTLGYRNIKIYNGGIKDWQKSGLALESIHPLPAIDTAFIAADTLKQTIEDAQAKGCIDRHGEPLVTLLDLRNENFLRPDSRPPSILSTCRTQTLLLDDLRNPDVRASIPRHGLVVTITETGNRDTYVMRYLSQFGFSNVKGLQFGMRSWIKLGYPTAAPSRAD</sequence>